<accession>A0ABS0A4M5</accession>
<organism evidence="1 2">
    <name type="scientific">Nonlabens mediterrranea</name>
    <dbReference type="NCBI Taxonomy" id="1419947"/>
    <lineage>
        <taxon>Bacteria</taxon>
        <taxon>Pseudomonadati</taxon>
        <taxon>Bacteroidota</taxon>
        <taxon>Flavobacteriia</taxon>
        <taxon>Flavobacteriales</taxon>
        <taxon>Flavobacteriaceae</taxon>
        <taxon>Nonlabens</taxon>
    </lineage>
</organism>
<keyword evidence="2" id="KW-1185">Reference proteome</keyword>
<sequence length="71" mass="8024">TNLDCPKIIVSGSNDPSVNKEYLKKVVKESSHDTSYIELEKCGHYPTLERPEEMSSIINKLAAEVFELNIK</sequence>
<gene>
    <name evidence="1" type="ORF">FNJ87_07930</name>
</gene>
<dbReference type="SUPFAM" id="SSF53474">
    <property type="entry name" value="alpha/beta-Hydrolases"/>
    <property type="match status" value="1"/>
</dbReference>
<dbReference type="InterPro" id="IPR029058">
    <property type="entry name" value="AB_hydrolase_fold"/>
</dbReference>
<proteinExistence type="predicted"/>
<evidence type="ECO:0000313" key="1">
    <source>
        <dbReference type="EMBL" id="MBF4984254.1"/>
    </source>
</evidence>
<dbReference type="GO" id="GO:0016787">
    <property type="term" value="F:hydrolase activity"/>
    <property type="evidence" value="ECO:0007669"/>
    <property type="project" value="UniProtKB-KW"/>
</dbReference>
<keyword evidence="1" id="KW-0378">Hydrolase</keyword>
<comment type="caution">
    <text evidence="1">The sequence shown here is derived from an EMBL/GenBank/DDBJ whole genome shotgun (WGS) entry which is preliminary data.</text>
</comment>
<name>A0ABS0A4M5_9FLAO</name>
<protein>
    <submittedName>
        <fullName evidence="1">Alpha/beta hydrolase</fullName>
    </submittedName>
</protein>
<reference evidence="1 2" key="1">
    <citation type="submission" date="2020-11" db="EMBL/GenBank/DDBJ databases">
        <title>P. mediterranea TC4 genome.</title>
        <authorList>
            <person name="Molmeret M."/>
        </authorList>
    </citation>
    <scope>NUCLEOTIDE SEQUENCE [LARGE SCALE GENOMIC DNA]</scope>
    <source>
        <strain evidence="1 2">TC4</strain>
    </source>
</reference>
<feature type="non-terminal residue" evidence="1">
    <location>
        <position position="1"/>
    </location>
</feature>
<dbReference type="EMBL" id="JADKYU010000410">
    <property type="protein sequence ID" value="MBF4984254.1"/>
    <property type="molecule type" value="Genomic_DNA"/>
</dbReference>
<evidence type="ECO:0000313" key="2">
    <source>
        <dbReference type="Proteomes" id="UP001194729"/>
    </source>
</evidence>
<dbReference type="Proteomes" id="UP001194729">
    <property type="component" value="Unassembled WGS sequence"/>
</dbReference>
<dbReference type="Gene3D" id="3.40.50.1820">
    <property type="entry name" value="alpha/beta hydrolase"/>
    <property type="match status" value="1"/>
</dbReference>